<evidence type="ECO:0008006" key="3">
    <source>
        <dbReference type="Google" id="ProtNLM"/>
    </source>
</evidence>
<dbReference type="OrthoDB" id="6188167at2"/>
<sequence length="687" mass="76215">MIAPNDSLATYTERSRPSPKLVGSGIELFQERLLGLFDVFYDKIDGVLLDAADKTESNGVRASYVLATQQFRNHRQASRNAFSHEMQQATAWLCTSNPPSGEPVPGRAWYSTSTEPVELEERLAVENLISKSSSRYRDTLLALDGQLSGLVGVPFNLAANPIDPAVICAALRAAIEPIAEIQTPIRLVVYKLFDKQVMDRLGGLYNLCIKVSSKNGECSTRRPIARGTPDSSADALRFKSPPRLAHPTPFAILRRVLAQGRPPQQTAGDRILATDELMRLLSDIQHLASPTAAPTTTLRTRLSSMLGRSLAKADETTLDLVFLLFEHLLADKMLPDGVEVLIARLQIPILKVALLDESFFDNPEHPARNLVNHMAQAAMGWTDDGNRSPEGLYGHLERLVDQAIDDFDQDLTLFARLDAQLRAALADEDKSARAREHRARQLAEDRAQASSTAQVVTLTLGAYIRRYRNVPSAIVELIERGWGEVLATSYSLDSPQSRNWRDKVALIDRLLWSICPKTEQGERRELLRSIPTLMRQLRLGLNDTALDPRQVAGWLRELQVLHLNALRGEGTAEPIPEMAPGLSADLAHPDLAEEVVAPYAVEPVELTPGTWIALHRDDTETVRLKLIWRSEDGTRQLFIDRQGRHTVELDSGWLATRLAEGTVEIVGHEDEAIVDRAIAALLQSVQH</sequence>
<evidence type="ECO:0000313" key="1">
    <source>
        <dbReference type="EMBL" id="AGA90510.1"/>
    </source>
</evidence>
<evidence type="ECO:0000313" key="2">
    <source>
        <dbReference type="Proteomes" id="UP000010816"/>
    </source>
</evidence>
<reference evidence="1 2" key="1">
    <citation type="submission" date="2011-09" db="EMBL/GenBank/DDBJ databases">
        <title>Complete sequence of chromosome of Thioflavicoccus mobilis 8321.</title>
        <authorList>
            <consortium name="US DOE Joint Genome Institute"/>
            <person name="Lucas S."/>
            <person name="Han J."/>
            <person name="Lapidus A."/>
            <person name="Cheng J.-F."/>
            <person name="Goodwin L."/>
            <person name="Pitluck S."/>
            <person name="Peters L."/>
            <person name="Ovchinnikova G."/>
            <person name="Lu M."/>
            <person name="Detter J.C."/>
            <person name="Han C."/>
            <person name="Tapia R."/>
            <person name="Land M."/>
            <person name="Hauser L."/>
            <person name="Kyrpides N."/>
            <person name="Ivanova N."/>
            <person name="Pagani I."/>
            <person name="Vogl K."/>
            <person name="Liu Z."/>
            <person name="Imhoff J."/>
            <person name="Thiel V."/>
            <person name="Frigaard N.-U."/>
            <person name="Bryant D."/>
            <person name="Woyke T."/>
        </authorList>
    </citation>
    <scope>NUCLEOTIDE SEQUENCE [LARGE SCALE GENOMIC DNA]</scope>
    <source>
        <strain evidence="1 2">8321</strain>
    </source>
</reference>
<dbReference type="Pfam" id="PF07793">
    <property type="entry name" value="DUF1631"/>
    <property type="match status" value="2"/>
</dbReference>
<organism evidence="1 2">
    <name type="scientific">Thioflavicoccus mobilis 8321</name>
    <dbReference type="NCBI Taxonomy" id="765912"/>
    <lineage>
        <taxon>Bacteria</taxon>
        <taxon>Pseudomonadati</taxon>
        <taxon>Pseudomonadota</taxon>
        <taxon>Gammaproteobacteria</taxon>
        <taxon>Chromatiales</taxon>
        <taxon>Chromatiaceae</taxon>
        <taxon>Thioflavicoccus</taxon>
    </lineage>
</organism>
<protein>
    <recommendedName>
        <fullName evidence="3">DUF1631 domain-containing protein</fullName>
    </recommendedName>
</protein>
<dbReference type="Proteomes" id="UP000010816">
    <property type="component" value="Chromosome"/>
</dbReference>
<keyword evidence="2" id="KW-1185">Reference proteome</keyword>
<dbReference type="InterPro" id="IPR012434">
    <property type="entry name" value="DUF1631"/>
</dbReference>
<dbReference type="STRING" id="765912.Thimo_1736"/>
<dbReference type="EMBL" id="CP003051">
    <property type="protein sequence ID" value="AGA90510.1"/>
    <property type="molecule type" value="Genomic_DNA"/>
</dbReference>
<dbReference type="HOGENOM" id="CLU_021581_0_0_6"/>
<dbReference type="RefSeq" id="WP_015280651.1">
    <property type="nucleotide sequence ID" value="NC_019940.1"/>
</dbReference>
<gene>
    <name evidence="1" type="ORF">Thimo_1736</name>
</gene>
<dbReference type="eggNOG" id="COG4223">
    <property type="taxonomic scope" value="Bacteria"/>
</dbReference>
<accession>L0GYR9</accession>
<dbReference type="PATRIC" id="fig|765912.4.peg.1703"/>
<name>L0GYR9_9GAMM</name>
<dbReference type="AlphaFoldDB" id="L0GYR9"/>
<proteinExistence type="predicted"/>
<dbReference type="KEGG" id="tmb:Thimo_1736"/>